<feature type="transmembrane region" description="Helical" evidence="5">
    <location>
        <begin position="285"/>
        <end position="305"/>
    </location>
</feature>
<feature type="transmembrane region" description="Helical" evidence="5">
    <location>
        <begin position="406"/>
        <end position="424"/>
    </location>
</feature>
<feature type="transmembrane region" description="Helical" evidence="5">
    <location>
        <begin position="317"/>
        <end position="335"/>
    </location>
</feature>
<feature type="transmembrane region" description="Helical" evidence="5">
    <location>
        <begin position="247"/>
        <end position="265"/>
    </location>
</feature>
<feature type="transmembrane region" description="Helical" evidence="5">
    <location>
        <begin position="186"/>
        <end position="206"/>
    </location>
</feature>
<feature type="transmembrane region" description="Helical" evidence="5">
    <location>
        <begin position="116"/>
        <end position="139"/>
    </location>
</feature>
<dbReference type="InterPro" id="IPR036259">
    <property type="entry name" value="MFS_trans_sf"/>
</dbReference>
<proteinExistence type="predicted"/>
<evidence type="ECO:0000313" key="7">
    <source>
        <dbReference type="EMBL" id="KUH59252.1"/>
    </source>
</evidence>
<dbReference type="InterPro" id="IPR011701">
    <property type="entry name" value="MFS"/>
</dbReference>
<evidence type="ECO:0000256" key="3">
    <source>
        <dbReference type="ARBA" id="ARBA00022989"/>
    </source>
</evidence>
<keyword evidence="2 5" id="KW-0812">Transmembrane</keyword>
<evidence type="ECO:0000256" key="4">
    <source>
        <dbReference type="ARBA" id="ARBA00023136"/>
    </source>
</evidence>
<dbReference type="GO" id="GO:0022857">
    <property type="term" value="F:transmembrane transporter activity"/>
    <property type="evidence" value="ECO:0007669"/>
    <property type="project" value="InterPro"/>
</dbReference>
<feature type="domain" description="Major facilitator superfamily (MFS) profile" evidence="6">
    <location>
        <begin position="1"/>
        <end position="429"/>
    </location>
</feature>
<protein>
    <recommendedName>
        <fullName evidence="6">Major facilitator superfamily (MFS) profile domain-containing protein</fullName>
    </recommendedName>
</protein>
<dbReference type="PANTHER" id="PTHR23528:SF1">
    <property type="entry name" value="MAJOR FACILITATOR SUPERFAMILY (MFS) PROFILE DOMAIN-CONTAINING PROTEIN"/>
    <property type="match status" value="1"/>
</dbReference>
<dbReference type="OrthoDB" id="7584869at2"/>
<dbReference type="PROSITE" id="PS50850">
    <property type="entry name" value="MFS"/>
    <property type="match status" value="1"/>
</dbReference>
<dbReference type="SUPFAM" id="SSF103473">
    <property type="entry name" value="MFS general substrate transporter"/>
    <property type="match status" value="1"/>
</dbReference>
<dbReference type="Proteomes" id="UP000054078">
    <property type="component" value="Unassembled WGS sequence"/>
</dbReference>
<dbReference type="Pfam" id="PF07690">
    <property type="entry name" value="MFS_1"/>
    <property type="match status" value="1"/>
</dbReference>
<keyword evidence="3 5" id="KW-1133">Transmembrane helix</keyword>
<evidence type="ECO:0000313" key="8">
    <source>
        <dbReference type="Proteomes" id="UP000054078"/>
    </source>
</evidence>
<keyword evidence="8" id="KW-1185">Reference proteome</keyword>
<evidence type="ECO:0000259" key="6">
    <source>
        <dbReference type="PROSITE" id="PS50850"/>
    </source>
</evidence>
<keyword evidence="4 5" id="KW-0472">Membrane</keyword>
<feature type="transmembrane region" description="Helical" evidence="5">
    <location>
        <begin position="58"/>
        <end position="78"/>
    </location>
</feature>
<feature type="transmembrane region" description="Helical" evidence="5">
    <location>
        <begin position="341"/>
        <end position="364"/>
    </location>
</feature>
<evidence type="ECO:0000256" key="1">
    <source>
        <dbReference type="ARBA" id="ARBA00004651"/>
    </source>
</evidence>
<comment type="caution">
    <text evidence="7">The sequence shown here is derived from an EMBL/GenBank/DDBJ whole genome shotgun (WGS) entry which is preliminary data.</text>
</comment>
<dbReference type="GO" id="GO:0005886">
    <property type="term" value="C:plasma membrane"/>
    <property type="evidence" value="ECO:0007669"/>
    <property type="project" value="UniProtKB-SubCell"/>
</dbReference>
<dbReference type="AlphaFoldDB" id="A0A100YXI6"/>
<dbReference type="STRING" id="1299998.AUL39_02670"/>
<gene>
    <name evidence="7" type="ORF">AUL39_02670</name>
</gene>
<feature type="transmembrane region" description="Helical" evidence="5">
    <location>
        <begin position="90"/>
        <end position="110"/>
    </location>
</feature>
<evidence type="ECO:0000256" key="5">
    <source>
        <dbReference type="SAM" id="Phobius"/>
    </source>
</evidence>
<sequence length="444" mass="47930">MAEKERGAKPKQKIPFDWKRCAVASLPFMGMISFWQVFDGLVPKMLTQTFGLSNWLTGVVMALDNVFGLFLLPWFGILSDRCRSRLGRRTPFILAGSAVAAVSVPLIAVANNLGSLPLLIAMILVTLVAICSYRTATLAIVADITPRPLRTKGDSVDKIVGYAGTGVMLVAISVLVPSVANPDYVPVFLLQGIVIAVAAVVYRVLLNEPKAVAKMHEESLAMGIKEDSIDVDDDAGQGKERVTDPELVRSIALLLGAVFFYYMSYNAMTTNISRYASDFFSMLGGSYAIINIVTIAGGLLSYVPVANLSLKVGRKRVALVAGLVMTICPAIMWLFPSFTPLYYVLFLLMGASLGAVDLCVYPMILEGCSSRSVGRYSGYYYTVSMAAQVVTPILSGLVMDVAESQLFLYITVMGAAMCVFIALAKHGDSILADEILRREASSAE</sequence>
<dbReference type="PANTHER" id="PTHR23528">
    <property type="match status" value="1"/>
</dbReference>
<name>A0A100YXI6_TRASO</name>
<accession>A0A100YXI6</accession>
<comment type="subcellular location">
    <subcellularLocation>
        <location evidence="1">Cell membrane</location>
        <topology evidence="1">Multi-pass membrane protein</topology>
    </subcellularLocation>
</comment>
<evidence type="ECO:0000256" key="2">
    <source>
        <dbReference type="ARBA" id="ARBA00022692"/>
    </source>
</evidence>
<feature type="transmembrane region" description="Helical" evidence="5">
    <location>
        <begin position="159"/>
        <end position="180"/>
    </location>
</feature>
<dbReference type="InterPro" id="IPR020846">
    <property type="entry name" value="MFS_dom"/>
</dbReference>
<feature type="transmembrane region" description="Helical" evidence="5">
    <location>
        <begin position="376"/>
        <end position="394"/>
    </location>
</feature>
<dbReference type="Gene3D" id="1.20.1250.20">
    <property type="entry name" value="MFS general substrate transporter like domains"/>
    <property type="match status" value="1"/>
</dbReference>
<reference evidence="7 8" key="1">
    <citation type="submission" date="2015-12" db="EMBL/GenBank/DDBJ databases">
        <title>Draft Genome Sequence of Olsenella scatoligenes SK9K4T; a Producer of 3-Methylindole- (skatole) and 4-Methylphenol- (p-cresol) Isolated from Pig Feces.</title>
        <authorList>
            <person name="Li X."/>
            <person name="Borg B."/>
            <person name="Canibe N."/>
        </authorList>
    </citation>
    <scope>NUCLEOTIDE SEQUENCE [LARGE SCALE GENOMIC DNA]</scope>
    <source>
        <strain evidence="7 8">SK9K4</strain>
    </source>
</reference>
<dbReference type="RefSeq" id="WP_059053353.1">
    <property type="nucleotide sequence ID" value="NZ_LOJF01000001.1"/>
</dbReference>
<dbReference type="EMBL" id="LOJF01000001">
    <property type="protein sequence ID" value="KUH59252.1"/>
    <property type="molecule type" value="Genomic_DNA"/>
</dbReference>
<feature type="transmembrane region" description="Helical" evidence="5">
    <location>
        <begin position="21"/>
        <end position="38"/>
    </location>
</feature>
<organism evidence="7 8">
    <name type="scientific">Tractidigestivibacter scatoligenes</name>
    <name type="common">Olsenella scatoligenes</name>
    <dbReference type="NCBI Taxonomy" id="1299998"/>
    <lineage>
        <taxon>Bacteria</taxon>
        <taxon>Bacillati</taxon>
        <taxon>Actinomycetota</taxon>
        <taxon>Coriobacteriia</taxon>
        <taxon>Coriobacteriales</taxon>
        <taxon>Atopobiaceae</taxon>
        <taxon>Tractidigestivibacter</taxon>
    </lineage>
</organism>